<keyword evidence="6" id="KW-0408">Iron</keyword>
<dbReference type="SUPFAM" id="SSF51182">
    <property type="entry name" value="RmlC-like cupins"/>
    <property type="match status" value="1"/>
</dbReference>
<dbReference type="PANTHER" id="PTHR11056">
    <property type="entry name" value="HOMOGENTISATE 1,2-DIOXYGENASE"/>
    <property type="match status" value="1"/>
</dbReference>
<evidence type="ECO:0000256" key="4">
    <source>
        <dbReference type="ARBA" id="ARBA00022964"/>
    </source>
</evidence>
<evidence type="ECO:0000259" key="7">
    <source>
        <dbReference type="Pfam" id="PF04209"/>
    </source>
</evidence>
<protein>
    <submittedName>
        <fullName evidence="9">Homogentisate 1,2-dioxygenase</fullName>
    </submittedName>
</protein>
<sequence length="426" mass="46859">MSSTALDTTDTLVAYDKRTKSFAQRTLLGRFPEEAPMPYYRQVGEIPHKRHTAFRKPDGGLYAEELMGVEGFSADSALLYHVGMPTAIVNAEAVQEERGALTPNHPLKPRHFKTPELKYGASADAVTDRRRLFGNNDVTICFAVATAPSPLYRNAAGDELFYVQGGSATVETIYGALEVGDGDYVVLPTSCTYRVVPHDEVRLFILEARGHVGPPKRYLSAKGQFLEHSPYCERDVRGPVAPLLAEGSDVEVLVRHRAGLTRYTYATHPFDVVGWDGCLYPWAFNIDDFEPITGRVHQPPPVHQTFEGPNFVVCSFCPRKVDYHEDSIPVPYNHANVDSDELMFYVRGNYEARRGSGIGIGSLSLHPSGFTHGPQPGAAEASIGAEFFDETAVMVDTFTPLDLGEAADAAEDPGYAWTWSKRGPQG</sequence>
<reference evidence="10" key="1">
    <citation type="journal article" date="2019" name="Int. J. Syst. Evol. Microbiol.">
        <title>The Global Catalogue of Microorganisms (GCM) 10K type strain sequencing project: providing services to taxonomists for standard genome sequencing and annotation.</title>
        <authorList>
            <consortium name="The Broad Institute Genomics Platform"/>
            <consortium name="The Broad Institute Genome Sequencing Center for Infectious Disease"/>
            <person name="Wu L."/>
            <person name="Ma J."/>
        </authorList>
    </citation>
    <scope>NUCLEOTIDE SEQUENCE [LARGE SCALE GENOMIC DNA]</scope>
    <source>
        <strain evidence="10">JCM 16898</strain>
    </source>
</reference>
<dbReference type="InterPro" id="IPR046452">
    <property type="entry name" value="HgmA_N"/>
</dbReference>
<dbReference type="InterPro" id="IPR005708">
    <property type="entry name" value="Homogentis_dOase"/>
</dbReference>
<keyword evidence="4" id="KW-0223">Dioxygenase</keyword>
<dbReference type="Proteomes" id="UP001500689">
    <property type="component" value="Unassembled WGS sequence"/>
</dbReference>
<dbReference type="Pfam" id="PF20510">
    <property type="entry name" value="HgmA_N"/>
    <property type="match status" value="1"/>
</dbReference>
<dbReference type="EMBL" id="BAAAZN010000003">
    <property type="protein sequence ID" value="GAA3536126.1"/>
    <property type="molecule type" value="Genomic_DNA"/>
</dbReference>
<keyword evidence="3" id="KW-0479">Metal-binding</keyword>
<evidence type="ECO:0000259" key="8">
    <source>
        <dbReference type="Pfam" id="PF20510"/>
    </source>
</evidence>
<feature type="domain" description="Homogentisate 1,2-dioxygenase N-terminal" evidence="8">
    <location>
        <begin position="150"/>
        <end position="285"/>
    </location>
</feature>
<dbReference type="PANTHER" id="PTHR11056:SF0">
    <property type="entry name" value="HOMOGENTISATE 1,2-DIOXYGENASE"/>
    <property type="match status" value="1"/>
</dbReference>
<evidence type="ECO:0000313" key="10">
    <source>
        <dbReference type="Proteomes" id="UP001500689"/>
    </source>
</evidence>
<organism evidence="9 10">
    <name type="scientific">Amycolatopsis ultiminotia</name>
    <dbReference type="NCBI Taxonomy" id="543629"/>
    <lineage>
        <taxon>Bacteria</taxon>
        <taxon>Bacillati</taxon>
        <taxon>Actinomycetota</taxon>
        <taxon>Actinomycetes</taxon>
        <taxon>Pseudonocardiales</taxon>
        <taxon>Pseudonocardiaceae</taxon>
        <taxon>Amycolatopsis</taxon>
    </lineage>
</organism>
<evidence type="ECO:0000256" key="5">
    <source>
        <dbReference type="ARBA" id="ARBA00023002"/>
    </source>
</evidence>
<dbReference type="InterPro" id="IPR046451">
    <property type="entry name" value="HgmA_C"/>
</dbReference>
<comment type="similarity">
    <text evidence="2">Belongs to the homogentisate dioxygenase family.</text>
</comment>
<evidence type="ECO:0000256" key="6">
    <source>
        <dbReference type="ARBA" id="ARBA00023004"/>
    </source>
</evidence>
<evidence type="ECO:0000256" key="3">
    <source>
        <dbReference type="ARBA" id="ARBA00022723"/>
    </source>
</evidence>
<proteinExistence type="inferred from homology"/>
<feature type="domain" description="Homogentisate 1,2-dioxygenase C-terminal" evidence="7">
    <location>
        <begin position="310"/>
        <end position="407"/>
    </location>
</feature>
<keyword evidence="5" id="KW-0560">Oxidoreductase</keyword>
<dbReference type="InterPro" id="IPR011051">
    <property type="entry name" value="RmlC_Cupin_sf"/>
</dbReference>
<dbReference type="Pfam" id="PF04209">
    <property type="entry name" value="HgmA_C"/>
    <property type="match status" value="1"/>
</dbReference>
<accession>A0ABP6VLQ8</accession>
<keyword evidence="10" id="KW-1185">Reference proteome</keyword>
<gene>
    <name evidence="9" type="ORF">GCM10022222_19750</name>
</gene>
<dbReference type="InterPro" id="IPR014710">
    <property type="entry name" value="RmlC-like_jellyroll"/>
</dbReference>
<evidence type="ECO:0000256" key="2">
    <source>
        <dbReference type="ARBA" id="ARBA00007757"/>
    </source>
</evidence>
<evidence type="ECO:0000256" key="1">
    <source>
        <dbReference type="ARBA" id="ARBA00001962"/>
    </source>
</evidence>
<comment type="caution">
    <text evidence="9">The sequence shown here is derived from an EMBL/GenBank/DDBJ whole genome shotgun (WGS) entry which is preliminary data.</text>
</comment>
<evidence type="ECO:0000313" key="9">
    <source>
        <dbReference type="EMBL" id="GAA3536126.1"/>
    </source>
</evidence>
<dbReference type="Gene3D" id="2.60.120.10">
    <property type="entry name" value="Jelly Rolls"/>
    <property type="match status" value="2"/>
</dbReference>
<name>A0ABP6VLQ8_9PSEU</name>
<comment type="cofactor">
    <cofactor evidence="1">
        <name>Fe cation</name>
        <dbReference type="ChEBI" id="CHEBI:24875"/>
    </cofactor>
</comment>